<dbReference type="Pfam" id="PF02902">
    <property type="entry name" value="Peptidase_C48"/>
    <property type="match status" value="1"/>
</dbReference>
<dbReference type="PANTHER" id="PTHR46896:SF3">
    <property type="entry name" value="FI06413P-RELATED"/>
    <property type="match status" value="1"/>
</dbReference>
<keyword evidence="4" id="KW-0833">Ubl conjugation pathway</keyword>
<dbReference type="PANTHER" id="PTHR46896">
    <property type="entry name" value="SENTRIN-SPECIFIC PROTEASE"/>
    <property type="match status" value="1"/>
</dbReference>
<dbReference type="InterPro" id="IPR003653">
    <property type="entry name" value="Peptidase_C48_C"/>
</dbReference>
<evidence type="ECO:0000313" key="8">
    <source>
        <dbReference type="EMBL" id="PYH96107.1"/>
    </source>
</evidence>
<feature type="compositionally biased region" description="Basic and acidic residues" evidence="6">
    <location>
        <begin position="77"/>
        <end position="86"/>
    </location>
</feature>
<evidence type="ECO:0000256" key="1">
    <source>
        <dbReference type="ARBA" id="ARBA00005234"/>
    </source>
</evidence>
<accession>A0A319DPS2</accession>
<feature type="region of interest" description="Disordered" evidence="6">
    <location>
        <begin position="300"/>
        <end position="402"/>
    </location>
</feature>
<evidence type="ECO:0000256" key="2">
    <source>
        <dbReference type="ARBA" id="ARBA00022553"/>
    </source>
</evidence>
<proteinExistence type="inferred from homology"/>
<dbReference type="PROSITE" id="PS50600">
    <property type="entry name" value="ULP_PROTEASE"/>
    <property type="match status" value="1"/>
</dbReference>
<dbReference type="OrthoDB" id="442460at2759"/>
<dbReference type="GO" id="GO:0005737">
    <property type="term" value="C:cytoplasm"/>
    <property type="evidence" value="ECO:0007669"/>
    <property type="project" value="TreeGrafter"/>
</dbReference>
<reference evidence="8 9" key="1">
    <citation type="submission" date="2018-02" db="EMBL/GenBank/DDBJ databases">
        <title>The genomes of Aspergillus section Nigri reveals drivers in fungal speciation.</title>
        <authorList>
            <consortium name="DOE Joint Genome Institute"/>
            <person name="Vesth T.C."/>
            <person name="Nybo J."/>
            <person name="Theobald S."/>
            <person name="Brandl J."/>
            <person name="Frisvad J.C."/>
            <person name="Nielsen K.F."/>
            <person name="Lyhne E.K."/>
            <person name="Kogle M.E."/>
            <person name="Kuo A."/>
            <person name="Riley R."/>
            <person name="Clum A."/>
            <person name="Nolan M."/>
            <person name="Lipzen A."/>
            <person name="Salamov A."/>
            <person name="Henrissat B."/>
            <person name="Wiebenga A."/>
            <person name="De vries R.P."/>
            <person name="Grigoriev I.V."/>
            <person name="Mortensen U.H."/>
            <person name="Andersen M.R."/>
            <person name="Baker S.E."/>
        </authorList>
    </citation>
    <scope>NUCLEOTIDE SEQUENCE [LARGE SCALE GENOMIC DNA]</scope>
    <source>
        <strain evidence="8 9">CBS 707.79</strain>
    </source>
</reference>
<dbReference type="GO" id="GO:0006508">
    <property type="term" value="P:proteolysis"/>
    <property type="evidence" value="ECO:0007669"/>
    <property type="project" value="UniProtKB-KW"/>
</dbReference>
<keyword evidence="5" id="KW-0378">Hydrolase</keyword>
<dbReference type="GO" id="GO:0016926">
    <property type="term" value="P:protein desumoylation"/>
    <property type="evidence" value="ECO:0007669"/>
    <property type="project" value="TreeGrafter"/>
</dbReference>
<dbReference type="AlphaFoldDB" id="A0A319DPS2"/>
<dbReference type="STRING" id="1448320.A0A319DPS2"/>
<dbReference type="EMBL" id="KZ825842">
    <property type="protein sequence ID" value="PYH96107.1"/>
    <property type="molecule type" value="Genomic_DNA"/>
</dbReference>
<evidence type="ECO:0000256" key="6">
    <source>
        <dbReference type="SAM" id="MobiDB-lite"/>
    </source>
</evidence>
<comment type="similarity">
    <text evidence="1">Belongs to the peptidase C48 family.</text>
</comment>
<evidence type="ECO:0000256" key="4">
    <source>
        <dbReference type="ARBA" id="ARBA00022786"/>
    </source>
</evidence>
<organism evidence="8 9">
    <name type="scientific">Aspergillus ellipticus CBS 707.79</name>
    <dbReference type="NCBI Taxonomy" id="1448320"/>
    <lineage>
        <taxon>Eukaryota</taxon>
        <taxon>Fungi</taxon>
        <taxon>Dikarya</taxon>
        <taxon>Ascomycota</taxon>
        <taxon>Pezizomycotina</taxon>
        <taxon>Eurotiomycetes</taxon>
        <taxon>Eurotiomycetidae</taxon>
        <taxon>Eurotiales</taxon>
        <taxon>Aspergillaceae</taxon>
        <taxon>Aspergillus</taxon>
        <taxon>Aspergillus subgen. Circumdati</taxon>
    </lineage>
</organism>
<gene>
    <name evidence="8" type="ORF">BO71DRAFT_375930</name>
</gene>
<evidence type="ECO:0000259" key="7">
    <source>
        <dbReference type="PROSITE" id="PS50600"/>
    </source>
</evidence>
<dbReference type="InterPro" id="IPR038765">
    <property type="entry name" value="Papain-like_cys_pep_sf"/>
</dbReference>
<feature type="compositionally biased region" description="Low complexity" evidence="6">
    <location>
        <begin position="631"/>
        <end position="643"/>
    </location>
</feature>
<feature type="compositionally biased region" description="Basic and acidic residues" evidence="6">
    <location>
        <begin position="186"/>
        <end position="199"/>
    </location>
</feature>
<dbReference type="VEuPathDB" id="FungiDB:BO71DRAFT_375930"/>
<sequence length="1224" mass="135928">MPFFGKLSEYLPPWSPPQPAAPAHDTAHSPPPSDAISDQIPRTETSGADSPVESGFSHRPPSESLPQSTPASSNAEGLRHFREPRPVRPKYRQTVPRSESGMRRLSGEKSIHTAQHQSTERDDELRLFPPNKRWVYRKPNRVNNTQAGTTPGHTGLERSKKRRRQEYSETSAGNPINLSDNDVEEQPAREAHAVAEHSSRMSPTLSQISRKRKKQRDNRIEVKEFRAVEELMKSSAVHISPKHAAKAYSKLSSDDEHDERFTENAAKERRRTSLLPGPDYSSIKSDRPGKAEIFQSVEIVNPKPSGSAKHVKNNRTNSKQAIQKGAGRRVTDSRESPDELQGAVTVQIPSFSGVPRRRARSESELEEHPATGNHQLSSPDIRPTVFQTSENGLKGKRKKSVKTPKLLSTQSFKVTFVRSGSIEQQASDGKPVQLDVDTTKGTIVFTHKLDSKSVDVPFSKILKVFRGESPSHKVRLKLSKMSEFDQQIDIELISVQVKEAFCAFLATQRLQIVDKEGEWLDKAFKKAQRELKQLPNGTKRPSSESVPEPVPGKQPDSAKRVKLTDGLRNENGVASSATASRDRANPSVSAAKPNETSPPENSPSRPSKRPAEPSVEVAVKKSTLLSDRATTRTMSRRPPTTTTVVCDDSDGDLAQPPLPDGNTERWHKPLVYPLFGKKKAEVDVYDLDRLRENEFLNDNLIGFYIRFLQEHLDRTNQEVAKKVYFYNSFFYDALMNTPRGKRGINYEGVQKWTRTVDIFSHDYVVVPINESAHWYVAIICNLPNLRGIASETSALGEPVKPETELSVPPDSQVQEVPETPEPEIASIASNKRKAEKTYSDSGKEELARQSLASMSLAEETKKEGREDISTANEESEGKEMPVVPPKTLSDIIDAARDSESTAKPRKVKTKRAGPKYDACQPIIITFDSLDASRSPTIRYLREYLYEEAKSKRGIKIDTSLIKGMTARGIPLQPNYSDCGLYLLAYLEKFVQDPDLFIKKLLQKEMDSNNDWPPLKSGLLRHRLGKFLDDLYDEQELLKRKEVSEKDTMADTTPICYLLGTSVSAAETKREKKKAPQRKGKDSPKSTKPVENDSQNPKSDSGADANSGADSTEEKFKTPREPSPAVDVKRSPSASSESDDARQSVEPDIVLVPDSQPQATSSSAIEKAPKSRPSKRTPGVEVPPPIAIDEDTVTAVPVETQVRGTPPPSAPVRGSVENSPAVPKT</sequence>
<feature type="region of interest" description="Disordered" evidence="6">
    <location>
        <begin position="1"/>
        <end position="218"/>
    </location>
</feature>
<feature type="compositionally biased region" description="Basic and acidic residues" evidence="6">
    <location>
        <begin position="858"/>
        <end position="868"/>
    </location>
</feature>
<dbReference type="Proteomes" id="UP000247810">
    <property type="component" value="Unassembled WGS sequence"/>
</dbReference>
<feature type="domain" description="Ubiquitin-like protease family profile" evidence="7">
    <location>
        <begin position="680"/>
        <end position="989"/>
    </location>
</feature>
<feature type="compositionally biased region" description="Low complexity" evidence="6">
    <location>
        <begin position="592"/>
        <end position="605"/>
    </location>
</feature>
<evidence type="ECO:0000256" key="5">
    <source>
        <dbReference type="ARBA" id="ARBA00022801"/>
    </source>
</evidence>
<dbReference type="InterPro" id="IPR051947">
    <property type="entry name" value="Sentrin-specific_protease"/>
</dbReference>
<feature type="compositionally biased region" description="Polar residues" evidence="6">
    <location>
        <begin position="1154"/>
        <end position="1163"/>
    </location>
</feature>
<feature type="compositionally biased region" description="Polar residues" evidence="6">
    <location>
        <begin position="64"/>
        <end position="75"/>
    </location>
</feature>
<feature type="compositionally biased region" description="Basic and acidic residues" evidence="6">
    <location>
        <begin position="1078"/>
        <end position="1090"/>
    </location>
</feature>
<dbReference type="Gene3D" id="3.40.395.10">
    <property type="entry name" value="Adenoviral Proteinase, Chain A"/>
    <property type="match status" value="1"/>
</dbReference>
<feature type="compositionally biased region" description="Basic and acidic residues" evidence="6">
    <location>
        <begin position="835"/>
        <end position="847"/>
    </location>
</feature>
<dbReference type="SUPFAM" id="SSF54001">
    <property type="entry name" value="Cysteine proteinases"/>
    <property type="match status" value="1"/>
</dbReference>
<evidence type="ECO:0000256" key="3">
    <source>
        <dbReference type="ARBA" id="ARBA00022670"/>
    </source>
</evidence>
<feature type="compositionally biased region" description="Basic and acidic residues" evidence="6">
    <location>
        <begin position="360"/>
        <end position="369"/>
    </location>
</feature>
<feature type="compositionally biased region" description="Polar residues" evidence="6">
    <location>
        <begin position="141"/>
        <end position="152"/>
    </location>
</feature>
<name>A0A319DPS2_9EURO</name>
<feature type="compositionally biased region" description="Polar residues" evidence="6">
    <location>
        <begin position="168"/>
        <end position="180"/>
    </location>
</feature>
<feature type="region of interest" description="Disordered" evidence="6">
    <location>
        <begin position="796"/>
        <end position="884"/>
    </location>
</feature>
<dbReference type="GO" id="GO:0070139">
    <property type="term" value="F:SUMO-specific endopeptidase activity"/>
    <property type="evidence" value="ECO:0007669"/>
    <property type="project" value="TreeGrafter"/>
</dbReference>
<feature type="region of interest" description="Disordered" evidence="6">
    <location>
        <begin position="1065"/>
        <end position="1224"/>
    </location>
</feature>
<keyword evidence="2" id="KW-0597">Phosphoprotein</keyword>
<feature type="region of interest" description="Disordered" evidence="6">
    <location>
        <begin position="530"/>
        <end position="662"/>
    </location>
</feature>
<feature type="region of interest" description="Disordered" evidence="6">
    <location>
        <begin position="263"/>
        <end position="288"/>
    </location>
</feature>
<dbReference type="GO" id="GO:0005634">
    <property type="term" value="C:nucleus"/>
    <property type="evidence" value="ECO:0007669"/>
    <property type="project" value="TreeGrafter"/>
</dbReference>
<keyword evidence="9" id="KW-1185">Reference proteome</keyword>
<feature type="compositionally biased region" description="Basic and acidic residues" evidence="6">
    <location>
        <begin position="100"/>
        <end position="111"/>
    </location>
</feature>
<protein>
    <submittedName>
        <fullName evidence="8">Cysteine proteinase</fullName>
    </submittedName>
</protein>
<evidence type="ECO:0000313" key="9">
    <source>
        <dbReference type="Proteomes" id="UP000247810"/>
    </source>
</evidence>
<keyword evidence="3" id="KW-0645">Protease</keyword>
<feature type="compositionally biased region" description="Basic and acidic residues" evidence="6">
    <location>
        <begin position="556"/>
        <end position="568"/>
    </location>
</feature>